<organism evidence="3 4">
    <name type="scientific">Shewanella yunxiaonensis</name>
    <dbReference type="NCBI Taxonomy" id="2829809"/>
    <lineage>
        <taxon>Bacteria</taxon>
        <taxon>Pseudomonadati</taxon>
        <taxon>Pseudomonadota</taxon>
        <taxon>Gammaproteobacteria</taxon>
        <taxon>Alteromonadales</taxon>
        <taxon>Shewanellaceae</taxon>
        <taxon>Shewanella</taxon>
    </lineage>
</organism>
<dbReference type="InterPro" id="IPR052794">
    <property type="entry name" value="Mito_Ser_Protease_LACTB"/>
</dbReference>
<evidence type="ECO:0000259" key="2">
    <source>
        <dbReference type="Pfam" id="PF00144"/>
    </source>
</evidence>
<feature type="domain" description="Beta-lactamase-related" evidence="2">
    <location>
        <begin position="31"/>
        <end position="366"/>
    </location>
</feature>
<keyword evidence="4" id="KW-1185">Reference proteome</keyword>
<dbReference type="InterPro" id="IPR012338">
    <property type="entry name" value="Beta-lactam/transpept-like"/>
</dbReference>
<dbReference type="Gene3D" id="3.40.710.10">
    <property type="entry name" value="DD-peptidase/beta-lactamase superfamily"/>
    <property type="match status" value="1"/>
</dbReference>
<evidence type="ECO:0000256" key="1">
    <source>
        <dbReference type="SAM" id="SignalP"/>
    </source>
</evidence>
<protein>
    <submittedName>
        <fullName evidence="3">Beta-lactamase family protein</fullName>
    </submittedName>
</protein>
<dbReference type="Pfam" id="PF00144">
    <property type="entry name" value="Beta-lactamase"/>
    <property type="match status" value="1"/>
</dbReference>
<dbReference type="SUPFAM" id="SSF56601">
    <property type="entry name" value="beta-lactamase/transpeptidase-like"/>
    <property type="match status" value="1"/>
</dbReference>
<evidence type="ECO:0000313" key="4">
    <source>
        <dbReference type="Proteomes" id="UP000679575"/>
    </source>
</evidence>
<feature type="signal peptide" evidence="1">
    <location>
        <begin position="1"/>
        <end position="24"/>
    </location>
</feature>
<keyword evidence="1" id="KW-0732">Signal</keyword>
<accession>A0ABX7YSE5</accession>
<reference evidence="3 4" key="1">
    <citation type="submission" date="2021-04" db="EMBL/GenBank/DDBJ databases">
        <title>Novel species identification of genus Shewanella.</title>
        <authorList>
            <person name="Liu G."/>
        </authorList>
    </citation>
    <scope>NUCLEOTIDE SEQUENCE [LARGE SCALE GENOMIC DNA]</scope>
    <source>
        <strain evidence="3 4">FJAT-54481</strain>
    </source>
</reference>
<dbReference type="EMBL" id="CP073587">
    <property type="protein sequence ID" value="QUN05221.1"/>
    <property type="molecule type" value="Genomic_DNA"/>
</dbReference>
<gene>
    <name evidence="3" type="ORF">KDN34_13590</name>
</gene>
<feature type="chain" id="PRO_5046680540" evidence="1">
    <location>
        <begin position="25"/>
        <end position="390"/>
    </location>
</feature>
<dbReference type="Proteomes" id="UP000679575">
    <property type="component" value="Chromosome"/>
</dbReference>
<dbReference type="PANTHER" id="PTHR46520:SF1">
    <property type="entry name" value="SERINE BETA-LACTAMASE-LIKE PROTEIN LACTB, MITOCHONDRIAL"/>
    <property type="match status" value="1"/>
</dbReference>
<dbReference type="InterPro" id="IPR001466">
    <property type="entry name" value="Beta-lactam-related"/>
</dbReference>
<proteinExistence type="predicted"/>
<dbReference type="PANTHER" id="PTHR46520">
    <property type="entry name" value="SERINE BETA-LACTAMASE-LIKE PROTEIN LACTB, MITOCHONDRIAL"/>
    <property type="match status" value="1"/>
</dbReference>
<dbReference type="RefSeq" id="WP_212594256.1">
    <property type="nucleotide sequence ID" value="NZ_CP073587.1"/>
</dbReference>
<sequence length="390" mass="43139">MPFYCLRAVLLPLTLVALSFSVFGEPIPPQLDALYRQAVTADTVPGISVAVADANGVQWAQGYGFADVENRLPMRVEDKLRIGSVAKVMTAAGLMRLYQARKINLDKPVTDYVTAWPNDKPVITLRQLASHTAGVRHYKEGANEFLLNEHFPSVSASLALFKDDPLLFVPGTAFSYSTLGWTLISAAMEGADGKRNFQQIMQDEVFTPLRLNDTAFDEQSQIIPNRVRPYSVRDGKLINSPQTDHSYKWAAGGIIASAADVARFAVAQIDGHYLKPKVSKLMLTKAHLNDGKPVNVGIGWFIGFDDYRQRKQYKNDTQALALMDAMPHAVMHSGGSMGGITMTILCTEHHRAVTVVKNVDGDNSADVFLLALQTLSYYHQREHMATRRPM</sequence>
<evidence type="ECO:0000313" key="3">
    <source>
        <dbReference type="EMBL" id="QUN05221.1"/>
    </source>
</evidence>
<name>A0ABX7YSE5_9GAMM</name>